<feature type="compositionally biased region" description="Low complexity" evidence="1">
    <location>
        <begin position="58"/>
        <end position="74"/>
    </location>
</feature>
<protein>
    <submittedName>
        <fullName evidence="2">Uncharacterized protein</fullName>
    </submittedName>
</protein>
<feature type="region of interest" description="Disordered" evidence="1">
    <location>
        <begin position="144"/>
        <end position="195"/>
    </location>
</feature>
<evidence type="ECO:0000256" key="1">
    <source>
        <dbReference type="SAM" id="MobiDB-lite"/>
    </source>
</evidence>
<feature type="compositionally biased region" description="Low complexity" evidence="1">
    <location>
        <begin position="1"/>
        <end position="13"/>
    </location>
</feature>
<dbReference type="EMBL" id="CAJOBI010353519">
    <property type="protein sequence ID" value="CAF5222637.1"/>
    <property type="molecule type" value="Genomic_DNA"/>
</dbReference>
<feature type="compositionally biased region" description="Polar residues" evidence="1">
    <location>
        <begin position="185"/>
        <end position="195"/>
    </location>
</feature>
<dbReference type="AlphaFoldDB" id="A0A8S3JS38"/>
<organism evidence="2 3">
    <name type="scientific">Rotaria magnacalcarata</name>
    <dbReference type="NCBI Taxonomy" id="392030"/>
    <lineage>
        <taxon>Eukaryota</taxon>
        <taxon>Metazoa</taxon>
        <taxon>Spiralia</taxon>
        <taxon>Gnathifera</taxon>
        <taxon>Rotifera</taxon>
        <taxon>Eurotatoria</taxon>
        <taxon>Bdelloidea</taxon>
        <taxon>Philodinida</taxon>
        <taxon>Philodinidae</taxon>
        <taxon>Rotaria</taxon>
    </lineage>
</organism>
<feature type="region of interest" description="Disordered" evidence="1">
    <location>
        <begin position="1"/>
        <end position="36"/>
    </location>
</feature>
<comment type="caution">
    <text evidence="2">The sequence shown here is derived from an EMBL/GenBank/DDBJ whole genome shotgun (WGS) entry which is preliminary data.</text>
</comment>
<feature type="non-terminal residue" evidence="2">
    <location>
        <position position="195"/>
    </location>
</feature>
<sequence length="195" mass="21931">ITRTTIPTIITTSIDDDKNDESSSKRTSTIRTQSEKLKRRISQGILKLFDSNQRRYSESTSNSLKRSSSRKLSSQVNTNMNREHDIDTNSVNIILENISPGTCKSPRHSVISTINQDDQQQQTIIRPIPSQQMPIGQLMLPYIPSSRHSSISGSRKSSATSNVDSDDDIDRYFTLSDQQQDELIDNSNVQSRTVG</sequence>
<gene>
    <name evidence="2" type="ORF">SMN809_LOCUS82934</name>
</gene>
<evidence type="ECO:0000313" key="2">
    <source>
        <dbReference type="EMBL" id="CAF5222637.1"/>
    </source>
</evidence>
<proteinExistence type="predicted"/>
<feature type="non-terminal residue" evidence="2">
    <location>
        <position position="1"/>
    </location>
</feature>
<feature type="region of interest" description="Disordered" evidence="1">
    <location>
        <begin position="53"/>
        <end position="84"/>
    </location>
</feature>
<dbReference type="Proteomes" id="UP000676336">
    <property type="component" value="Unassembled WGS sequence"/>
</dbReference>
<evidence type="ECO:0000313" key="3">
    <source>
        <dbReference type="Proteomes" id="UP000676336"/>
    </source>
</evidence>
<reference evidence="2" key="1">
    <citation type="submission" date="2021-02" db="EMBL/GenBank/DDBJ databases">
        <authorList>
            <person name="Nowell W R."/>
        </authorList>
    </citation>
    <scope>NUCLEOTIDE SEQUENCE</scope>
</reference>
<name>A0A8S3JS38_9BILA</name>
<feature type="compositionally biased region" description="Low complexity" evidence="1">
    <location>
        <begin position="145"/>
        <end position="161"/>
    </location>
</feature>
<accession>A0A8S3JS38</accession>